<dbReference type="Gene3D" id="3.80.10.10">
    <property type="entry name" value="Ribonuclease Inhibitor"/>
    <property type="match status" value="1"/>
</dbReference>
<evidence type="ECO:0000313" key="3">
    <source>
        <dbReference type="Proteomes" id="UP001362999"/>
    </source>
</evidence>
<feature type="compositionally biased region" description="Acidic residues" evidence="1">
    <location>
        <begin position="162"/>
        <end position="190"/>
    </location>
</feature>
<dbReference type="Proteomes" id="UP001362999">
    <property type="component" value="Unassembled WGS sequence"/>
</dbReference>
<name>A0AAV9ZDW8_9AGAR</name>
<dbReference type="EMBL" id="JAWWNJ010000162">
    <property type="protein sequence ID" value="KAK6978022.1"/>
    <property type="molecule type" value="Genomic_DNA"/>
</dbReference>
<sequence>MSSSDSESPLLRSFDLKALLRNRLVTLHAQQRELDAQMAAILAQTTKTQKKIDANILAIQSCKSQLLMVGRNNSYLSRAPIRRLPPEILCEIFQWVVVLHEYTRTVNDWEIPVAPWPLTHVCRDWREVARACPRLWSTINIVVPDIPDGDMLSYVDDHYIDDSDADTDNSDAETDSSDSETDDLESEPEFDPNNQSMSTYFPKAAVDTQLQLAYPVPLDIVFDVGPFKRASYLCKLLRTLACQSNRWSRLTLKWIYIPTIFFVLRHVKGRLSRLESLKFDVGSDAEEAWPSDFADVFTSAPHLRHVDATILTDILPSDLSLPHHQLTRVRLSSSSRSVLELLPLMAPTLTEATFEVYEPDDADEILPTLPSVVELPQLQQLSLYDDWGLGCLVVPCLTSLKLRGHIENIHTVLHRSECQLKMLDLGCVPTPDALSFFVSQRPTLSHLRISLIYDFAKIAPLFDAQNTSDDPPRFVSMEIDPWGTLEPFCNAAEACWNLPQDIRCLRSVRFPRKMCPPPIWERFEKMRLEGLEVNEPSP</sequence>
<evidence type="ECO:0008006" key="4">
    <source>
        <dbReference type="Google" id="ProtNLM"/>
    </source>
</evidence>
<accession>A0AAV9ZDW8</accession>
<evidence type="ECO:0000313" key="2">
    <source>
        <dbReference type="EMBL" id="KAK6978022.1"/>
    </source>
</evidence>
<gene>
    <name evidence="2" type="ORF">R3P38DRAFT_3120466</name>
</gene>
<protein>
    <recommendedName>
        <fullName evidence="4">F-box domain-containing protein</fullName>
    </recommendedName>
</protein>
<dbReference type="Gene3D" id="1.20.1280.50">
    <property type="match status" value="1"/>
</dbReference>
<reference evidence="2 3" key="1">
    <citation type="journal article" date="2024" name="J Genomics">
        <title>Draft genome sequencing and assembly of Favolaschia claudopus CIRM-BRFM 2984 isolated from oak limbs.</title>
        <authorList>
            <person name="Navarro D."/>
            <person name="Drula E."/>
            <person name="Chaduli D."/>
            <person name="Cazenave R."/>
            <person name="Ahrendt S."/>
            <person name="Wang J."/>
            <person name="Lipzen A."/>
            <person name="Daum C."/>
            <person name="Barry K."/>
            <person name="Grigoriev I.V."/>
            <person name="Favel A."/>
            <person name="Rosso M.N."/>
            <person name="Martin F."/>
        </authorList>
    </citation>
    <scope>NUCLEOTIDE SEQUENCE [LARGE SCALE GENOMIC DNA]</scope>
    <source>
        <strain evidence="2 3">CIRM-BRFM 2984</strain>
    </source>
</reference>
<keyword evidence="3" id="KW-1185">Reference proteome</keyword>
<dbReference type="AlphaFoldDB" id="A0AAV9ZDW8"/>
<evidence type="ECO:0000256" key="1">
    <source>
        <dbReference type="SAM" id="MobiDB-lite"/>
    </source>
</evidence>
<proteinExistence type="predicted"/>
<feature type="region of interest" description="Disordered" evidence="1">
    <location>
        <begin position="162"/>
        <end position="194"/>
    </location>
</feature>
<dbReference type="SUPFAM" id="SSF52047">
    <property type="entry name" value="RNI-like"/>
    <property type="match status" value="1"/>
</dbReference>
<organism evidence="2 3">
    <name type="scientific">Favolaschia claudopus</name>
    <dbReference type="NCBI Taxonomy" id="2862362"/>
    <lineage>
        <taxon>Eukaryota</taxon>
        <taxon>Fungi</taxon>
        <taxon>Dikarya</taxon>
        <taxon>Basidiomycota</taxon>
        <taxon>Agaricomycotina</taxon>
        <taxon>Agaricomycetes</taxon>
        <taxon>Agaricomycetidae</taxon>
        <taxon>Agaricales</taxon>
        <taxon>Marasmiineae</taxon>
        <taxon>Mycenaceae</taxon>
        <taxon>Favolaschia</taxon>
    </lineage>
</organism>
<comment type="caution">
    <text evidence="2">The sequence shown here is derived from an EMBL/GenBank/DDBJ whole genome shotgun (WGS) entry which is preliminary data.</text>
</comment>
<dbReference type="InterPro" id="IPR032675">
    <property type="entry name" value="LRR_dom_sf"/>
</dbReference>